<reference evidence="8" key="2">
    <citation type="submission" date="2017-05" db="EMBL/GenBank/DDBJ databases">
        <authorList>
            <consortium name="The Broad Institute Genomics Platform"/>
            <consortium name="The Broad Institute Genomic Center for Infectious Diseases"/>
            <person name="Earl A."/>
            <person name="Manson A."/>
            <person name="Schwartman J."/>
            <person name="Gilmore M."/>
            <person name="Abouelleil A."/>
            <person name="Cao P."/>
            <person name="Chapman S."/>
            <person name="Cusick C."/>
            <person name="Shea T."/>
            <person name="Young S."/>
            <person name="Neafsey D."/>
            <person name="Nusbaum C."/>
            <person name="Birren B."/>
        </authorList>
    </citation>
    <scope>NUCLEOTIDE SEQUENCE</scope>
    <source>
        <strain evidence="8">9E7_DIV0242</strain>
    </source>
</reference>
<evidence type="ECO:0008006" key="10">
    <source>
        <dbReference type="Google" id="ProtNLM"/>
    </source>
</evidence>
<organism evidence="7">
    <name type="scientific">Candidatus Enterococcus clewellii</name>
    <dbReference type="NCBI Taxonomy" id="1834193"/>
    <lineage>
        <taxon>Bacteria</taxon>
        <taxon>Bacillati</taxon>
        <taxon>Bacillota</taxon>
        <taxon>Bacilli</taxon>
        <taxon>Lactobacillales</taxon>
        <taxon>Enterococcaceae</taxon>
        <taxon>Enterococcus</taxon>
    </lineage>
</organism>
<evidence type="ECO:0000256" key="2">
    <source>
        <dbReference type="ARBA" id="ARBA00023125"/>
    </source>
</evidence>
<dbReference type="InterPro" id="IPR014710">
    <property type="entry name" value="RmlC-like_jellyroll"/>
</dbReference>
<dbReference type="Proteomes" id="UP000195141">
    <property type="component" value="Chromosome"/>
</dbReference>
<evidence type="ECO:0000256" key="1">
    <source>
        <dbReference type="ARBA" id="ARBA00023015"/>
    </source>
</evidence>
<dbReference type="GO" id="GO:0003677">
    <property type="term" value="F:DNA binding"/>
    <property type="evidence" value="ECO:0007669"/>
    <property type="project" value="UniProtKB-KW"/>
</dbReference>
<name>A0A242K7P4_9ENTE</name>
<dbReference type="PANTHER" id="PTHR24567:SF26">
    <property type="entry name" value="REGULATORY PROTEIN YEIL"/>
    <property type="match status" value="1"/>
</dbReference>
<dbReference type="CDD" id="cd00038">
    <property type="entry name" value="CAP_ED"/>
    <property type="match status" value="1"/>
</dbReference>
<dbReference type="SUPFAM" id="SSF51206">
    <property type="entry name" value="cAMP-binding domain-like"/>
    <property type="match status" value="1"/>
</dbReference>
<dbReference type="GO" id="GO:0005829">
    <property type="term" value="C:cytosol"/>
    <property type="evidence" value="ECO:0007669"/>
    <property type="project" value="TreeGrafter"/>
</dbReference>
<reference evidence="8" key="3">
    <citation type="submission" date="2024-03" db="EMBL/GenBank/DDBJ databases">
        <title>The Genome Sequence of Enterococcus sp. DIV0242b.</title>
        <authorList>
            <consortium name="The Broad Institute Genomics Platform"/>
            <consortium name="The Broad Institute Microbial Omics Core"/>
            <consortium name="The Broad Institute Genomic Center for Infectious Diseases"/>
            <person name="Earl A."/>
            <person name="Manson A."/>
            <person name="Gilmore M."/>
            <person name="Schwartman J."/>
            <person name="Shea T."/>
            <person name="Abouelleil A."/>
            <person name="Cao P."/>
            <person name="Chapman S."/>
            <person name="Cusick C."/>
            <person name="Young S."/>
            <person name="Neafsey D."/>
            <person name="Nusbaum C."/>
            <person name="Birren B."/>
        </authorList>
    </citation>
    <scope>NUCLEOTIDE SEQUENCE</scope>
    <source>
        <strain evidence="8">9E7_DIV0242</strain>
    </source>
</reference>
<gene>
    <name evidence="6" type="ORF">A5888_001322</name>
    <name evidence="7" type="ORF">A5888_001329</name>
    <name evidence="8" type="ORF">A5888_002565</name>
</gene>
<dbReference type="SUPFAM" id="SSF46785">
    <property type="entry name" value="Winged helix' DNA-binding domain"/>
    <property type="match status" value="1"/>
</dbReference>
<dbReference type="EMBL" id="CP147247">
    <property type="protein sequence ID" value="WYJ90797.1"/>
    <property type="molecule type" value="Genomic_DNA"/>
</dbReference>
<accession>A0A242K7P4</accession>
<reference evidence="7" key="1">
    <citation type="submission" date="2017-05" db="EMBL/GenBank/DDBJ databases">
        <title>The Genome Sequence of Enterococcus sp. 9E7_DIV0242.</title>
        <authorList>
            <consortium name="The Broad Institute Genomics Platform"/>
            <consortium name="The Broad Institute Genomic Center for Infectious Diseases"/>
            <person name="Earl A."/>
            <person name="Manson A."/>
            <person name="Schwartman J."/>
            <person name="Gilmore M."/>
            <person name="Abouelleil A."/>
            <person name="Cao P."/>
            <person name="Chapman S."/>
            <person name="Cusick C."/>
            <person name="Shea T."/>
            <person name="Young S."/>
            <person name="Neafsey D."/>
            <person name="Nusbaum C."/>
            <person name="Birren B."/>
        </authorList>
    </citation>
    <scope>NUCLEOTIDE SEQUENCE [LARGE SCALE GENOMIC DNA]</scope>
    <source>
        <strain evidence="7">9E7_DIV0242</strain>
    </source>
</reference>
<dbReference type="InterPro" id="IPR050397">
    <property type="entry name" value="Env_Response_Regulators"/>
</dbReference>
<keyword evidence="2" id="KW-0238">DNA-binding</keyword>
<dbReference type="EMBL" id="NGMM01000002">
    <property type="protein sequence ID" value="OTP17184.1"/>
    <property type="molecule type" value="Genomic_DNA"/>
</dbReference>
<keyword evidence="9" id="KW-1185">Reference proteome</keyword>
<sequence>MKKTAYLVSPQKNLIMPDSFFTQEILSHSLIVEFTSNEFIHRETEDLRYLFYLLDGKAKILKNQTNGKRMILQFLGEHDFIGELTLVGAEETTKDVVSIGQTVCLALPIEYAKNEWMNELAFVKMLSRYIGKKLLKRMEHFTTNQTFELKYRLAELLLTVSVDDLYKEKHTEIAEYLGVSYRHLLYTLKKFREDGLIQKHANHYLIHPEKLQQLLTEAKQ</sequence>
<keyword evidence="1" id="KW-0805">Transcription regulation</keyword>
<dbReference type="InterPro" id="IPR012318">
    <property type="entry name" value="HTH_CRP"/>
</dbReference>
<dbReference type="Gene3D" id="2.60.120.10">
    <property type="entry name" value="Jelly Rolls"/>
    <property type="match status" value="1"/>
</dbReference>
<dbReference type="InterPro" id="IPR000595">
    <property type="entry name" value="cNMP-bd_dom"/>
</dbReference>
<feature type="domain" description="HTH crp-type" evidence="5">
    <location>
        <begin position="147"/>
        <end position="210"/>
    </location>
</feature>
<dbReference type="RefSeq" id="WP_086348439.1">
    <property type="nucleotide sequence ID" value="NZ_CP147247.1"/>
</dbReference>
<dbReference type="AlphaFoldDB" id="A0A242K7P4"/>
<evidence type="ECO:0000313" key="7">
    <source>
        <dbReference type="EMBL" id="OTP17191.1"/>
    </source>
</evidence>
<feature type="domain" description="Cyclic nucleotide-binding" evidence="4">
    <location>
        <begin position="34"/>
        <end position="107"/>
    </location>
</feature>
<dbReference type="InterPro" id="IPR036390">
    <property type="entry name" value="WH_DNA-bd_sf"/>
</dbReference>
<dbReference type="PANTHER" id="PTHR24567">
    <property type="entry name" value="CRP FAMILY TRANSCRIPTIONAL REGULATORY PROTEIN"/>
    <property type="match status" value="1"/>
</dbReference>
<evidence type="ECO:0000313" key="9">
    <source>
        <dbReference type="Proteomes" id="UP000195141"/>
    </source>
</evidence>
<evidence type="ECO:0000259" key="5">
    <source>
        <dbReference type="PROSITE" id="PS51063"/>
    </source>
</evidence>
<dbReference type="Pfam" id="PF00027">
    <property type="entry name" value="cNMP_binding"/>
    <property type="match status" value="1"/>
</dbReference>
<dbReference type="PROSITE" id="PS50042">
    <property type="entry name" value="CNMP_BINDING_3"/>
    <property type="match status" value="1"/>
</dbReference>
<dbReference type="PROSITE" id="PS51063">
    <property type="entry name" value="HTH_CRP_2"/>
    <property type="match status" value="1"/>
</dbReference>
<dbReference type="EMBL" id="NGMM01000002">
    <property type="protein sequence ID" value="OTP17191.1"/>
    <property type="molecule type" value="Genomic_DNA"/>
</dbReference>
<dbReference type="NCBIfam" id="NF007707">
    <property type="entry name" value="PRK10402.1"/>
    <property type="match status" value="1"/>
</dbReference>
<dbReference type="Pfam" id="PF13545">
    <property type="entry name" value="HTH_Crp_2"/>
    <property type="match status" value="1"/>
</dbReference>
<evidence type="ECO:0000259" key="4">
    <source>
        <dbReference type="PROSITE" id="PS50042"/>
    </source>
</evidence>
<dbReference type="GO" id="GO:0003700">
    <property type="term" value="F:DNA-binding transcription factor activity"/>
    <property type="evidence" value="ECO:0007669"/>
    <property type="project" value="TreeGrafter"/>
</dbReference>
<dbReference type="InterPro" id="IPR018490">
    <property type="entry name" value="cNMP-bd_dom_sf"/>
</dbReference>
<evidence type="ECO:0000256" key="3">
    <source>
        <dbReference type="ARBA" id="ARBA00023163"/>
    </source>
</evidence>
<keyword evidence="3" id="KW-0804">Transcription</keyword>
<proteinExistence type="predicted"/>
<protein>
    <recommendedName>
        <fullName evidence="10">Cyclic nucleotide-binding domain-containing protein</fullName>
    </recommendedName>
</protein>
<evidence type="ECO:0000313" key="6">
    <source>
        <dbReference type="EMBL" id="OTP17184.1"/>
    </source>
</evidence>
<dbReference type="OrthoDB" id="581021at2"/>
<evidence type="ECO:0000313" key="8">
    <source>
        <dbReference type="EMBL" id="WYJ90797.1"/>
    </source>
</evidence>